<comment type="subcellular location">
    <subcellularLocation>
        <location evidence="12 13">Cell membrane</location>
        <topology evidence="12 13">Multi-pass membrane protein</topology>
    </subcellularLocation>
    <subcellularLocation>
        <location evidence="1">Membrane</location>
        <topology evidence="1">Multi-pass membrane protein</topology>
    </subcellularLocation>
</comment>
<evidence type="ECO:0000313" key="14">
    <source>
        <dbReference type="EMBL" id="MBB6071357.1"/>
    </source>
</evidence>
<dbReference type="Pfam" id="PF00507">
    <property type="entry name" value="Oxidored_q4"/>
    <property type="match status" value="1"/>
</dbReference>
<dbReference type="GO" id="GO:0005886">
    <property type="term" value="C:plasma membrane"/>
    <property type="evidence" value="ECO:0007669"/>
    <property type="project" value="UniProtKB-SubCell"/>
</dbReference>
<evidence type="ECO:0000256" key="12">
    <source>
        <dbReference type="HAMAP-Rule" id="MF_01394"/>
    </source>
</evidence>
<keyword evidence="4 12" id="KW-1003">Cell membrane</keyword>
<keyword evidence="7 12" id="KW-1278">Translocase</keyword>
<dbReference type="InterPro" id="IPR038430">
    <property type="entry name" value="NDAH_ubi_oxred_su3_sf"/>
</dbReference>
<feature type="transmembrane region" description="Helical" evidence="12">
    <location>
        <begin position="87"/>
        <end position="108"/>
    </location>
</feature>
<gene>
    <name evidence="12" type="primary">nuoA</name>
    <name evidence="14" type="ORF">HNQ61_002981</name>
</gene>
<evidence type="ECO:0000256" key="2">
    <source>
        <dbReference type="ARBA" id="ARBA00008472"/>
    </source>
</evidence>
<comment type="function">
    <text evidence="12">NDH-1 shuttles electrons from NADH, via FMN and iron-sulfur (Fe-S) centers, to quinones in the respiratory chain. The immediate electron acceptor for the enzyme in this species is believed to be ubiquinone. Couples the redox reaction to proton translocation (for every two electrons transferred, four hydrogen ions are translocated across the cytoplasmic membrane), and thus conserves the redox energy in a proton gradient.</text>
</comment>
<keyword evidence="8 12" id="KW-1133">Transmembrane helix</keyword>
<keyword evidence="3 12" id="KW-0813">Transport</keyword>
<dbReference type="GO" id="GO:0030964">
    <property type="term" value="C:NADH dehydrogenase complex"/>
    <property type="evidence" value="ECO:0007669"/>
    <property type="project" value="TreeGrafter"/>
</dbReference>
<sequence length="118" mass="13080">MLRPYLPVLILLVLSVAQAVGMVVLSSVLSPGRATKAKSAPYESGMNPLGGTRERFSVKFYVVAILFIVFDVETVFLLPWAVSMRALGWHGFAVAMIFIFILTVGLVYEWKKGALEWD</sequence>
<keyword evidence="11 12" id="KW-0472">Membrane</keyword>
<evidence type="ECO:0000256" key="13">
    <source>
        <dbReference type="RuleBase" id="RU003639"/>
    </source>
</evidence>
<evidence type="ECO:0000256" key="7">
    <source>
        <dbReference type="ARBA" id="ARBA00022967"/>
    </source>
</evidence>
<comment type="subunit">
    <text evidence="12">NDH-1 is composed of 14 different subunits. Subunits NuoA, H, J, K, L, M, N constitute the membrane sector of the complex.</text>
</comment>
<evidence type="ECO:0000256" key="5">
    <source>
        <dbReference type="ARBA" id="ARBA00022692"/>
    </source>
</evidence>
<dbReference type="Proteomes" id="UP000582837">
    <property type="component" value="Unassembled WGS sequence"/>
</dbReference>
<keyword evidence="15" id="KW-1185">Reference proteome</keyword>
<comment type="catalytic activity">
    <reaction evidence="12 13">
        <text>a quinone + NADH + 5 H(+)(in) = a quinol + NAD(+) + 4 H(+)(out)</text>
        <dbReference type="Rhea" id="RHEA:57888"/>
        <dbReference type="ChEBI" id="CHEBI:15378"/>
        <dbReference type="ChEBI" id="CHEBI:24646"/>
        <dbReference type="ChEBI" id="CHEBI:57540"/>
        <dbReference type="ChEBI" id="CHEBI:57945"/>
        <dbReference type="ChEBI" id="CHEBI:132124"/>
    </reaction>
</comment>
<dbReference type="EMBL" id="JACHIA010000008">
    <property type="protein sequence ID" value="MBB6071357.1"/>
    <property type="molecule type" value="Genomic_DNA"/>
</dbReference>
<protein>
    <recommendedName>
        <fullName evidence="12">NADH-quinone oxidoreductase subunit A</fullName>
        <ecNumber evidence="12">7.1.1.-</ecNumber>
    </recommendedName>
    <alternativeName>
        <fullName evidence="12">NADH dehydrogenase I subunit A</fullName>
    </alternativeName>
    <alternativeName>
        <fullName evidence="12">NDH-1 subunit A</fullName>
    </alternativeName>
    <alternativeName>
        <fullName evidence="12">NUO1</fullName>
    </alternativeName>
</protein>
<name>A0A841H027_9BACT</name>
<dbReference type="GO" id="GO:0050136">
    <property type="term" value="F:NADH dehydrogenase (quinone) (non-electrogenic) activity"/>
    <property type="evidence" value="ECO:0007669"/>
    <property type="project" value="UniProtKB-UniRule"/>
</dbReference>
<dbReference type="EC" id="7.1.1.-" evidence="12"/>
<keyword evidence="10 12" id="KW-0830">Ubiquinone</keyword>
<evidence type="ECO:0000256" key="4">
    <source>
        <dbReference type="ARBA" id="ARBA00022475"/>
    </source>
</evidence>
<reference evidence="14 15" key="1">
    <citation type="submission" date="2020-08" db="EMBL/GenBank/DDBJ databases">
        <title>Genomic Encyclopedia of Type Strains, Phase IV (KMG-IV): sequencing the most valuable type-strain genomes for metagenomic binning, comparative biology and taxonomic classification.</title>
        <authorList>
            <person name="Goeker M."/>
        </authorList>
    </citation>
    <scope>NUCLEOTIDE SEQUENCE [LARGE SCALE GENOMIC DNA]</scope>
    <source>
        <strain evidence="14 15">DSM 29007</strain>
    </source>
</reference>
<dbReference type="Gene3D" id="1.20.58.1610">
    <property type="entry name" value="NADH:ubiquinone/plastoquinone oxidoreductase, chain 3"/>
    <property type="match status" value="1"/>
</dbReference>
<evidence type="ECO:0000256" key="11">
    <source>
        <dbReference type="ARBA" id="ARBA00023136"/>
    </source>
</evidence>
<keyword evidence="5 12" id="KW-0812">Transmembrane</keyword>
<accession>A0A841H027</accession>
<organism evidence="14 15">
    <name type="scientific">Longimicrobium terrae</name>
    <dbReference type="NCBI Taxonomy" id="1639882"/>
    <lineage>
        <taxon>Bacteria</taxon>
        <taxon>Pseudomonadati</taxon>
        <taxon>Gemmatimonadota</taxon>
        <taxon>Longimicrobiia</taxon>
        <taxon>Longimicrobiales</taxon>
        <taxon>Longimicrobiaceae</taxon>
        <taxon>Longimicrobium</taxon>
    </lineage>
</organism>
<dbReference type="PANTHER" id="PTHR11058">
    <property type="entry name" value="NADH-UBIQUINONE OXIDOREDUCTASE CHAIN 3"/>
    <property type="match status" value="1"/>
</dbReference>
<evidence type="ECO:0000256" key="6">
    <source>
        <dbReference type="ARBA" id="ARBA00022719"/>
    </source>
</evidence>
<feature type="transmembrane region" description="Helical" evidence="12">
    <location>
        <begin position="58"/>
        <end position="80"/>
    </location>
</feature>
<dbReference type="PANTHER" id="PTHR11058:SF22">
    <property type="entry name" value="NADH-QUINONE OXIDOREDUCTASE SUBUNIT A"/>
    <property type="match status" value="1"/>
</dbReference>
<evidence type="ECO:0000256" key="9">
    <source>
        <dbReference type="ARBA" id="ARBA00023027"/>
    </source>
</evidence>
<evidence type="ECO:0000256" key="8">
    <source>
        <dbReference type="ARBA" id="ARBA00022989"/>
    </source>
</evidence>
<dbReference type="RefSeq" id="WP_170036822.1">
    <property type="nucleotide sequence ID" value="NZ_JABDTL010000002.1"/>
</dbReference>
<dbReference type="GO" id="GO:0008137">
    <property type="term" value="F:NADH dehydrogenase (ubiquinone) activity"/>
    <property type="evidence" value="ECO:0007669"/>
    <property type="project" value="InterPro"/>
</dbReference>
<keyword evidence="6 12" id="KW-0874">Quinone</keyword>
<comment type="similarity">
    <text evidence="2 12 13">Belongs to the complex I subunit 3 family.</text>
</comment>
<dbReference type="HAMAP" id="MF_01394">
    <property type="entry name" value="NDH1_NuoA"/>
    <property type="match status" value="1"/>
</dbReference>
<dbReference type="AlphaFoldDB" id="A0A841H027"/>
<dbReference type="InterPro" id="IPR000440">
    <property type="entry name" value="NADH_UbQ/plastoQ_OxRdtase_su3"/>
</dbReference>
<proteinExistence type="inferred from homology"/>
<comment type="caution">
    <text evidence="12">Lacks conserved residue(s) required for the propagation of feature annotation.</text>
</comment>
<evidence type="ECO:0000256" key="3">
    <source>
        <dbReference type="ARBA" id="ARBA00022448"/>
    </source>
</evidence>
<dbReference type="GO" id="GO:0048038">
    <property type="term" value="F:quinone binding"/>
    <property type="evidence" value="ECO:0007669"/>
    <property type="project" value="UniProtKB-KW"/>
</dbReference>
<evidence type="ECO:0000313" key="15">
    <source>
        <dbReference type="Proteomes" id="UP000582837"/>
    </source>
</evidence>
<dbReference type="FunFam" id="1.20.58.1610:FF:000004">
    <property type="entry name" value="NADH-quinone oxidoreductase subunit A"/>
    <property type="match status" value="1"/>
</dbReference>
<dbReference type="InterPro" id="IPR023043">
    <property type="entry name" value="NAD(P)H_OxRDtase_bac/plastid"/>
</dbReference>
<keyword evidence="9 12" id="KW-0520">NAD</keyword>
<evidence type="ECO:0000256" key="10">
    <source>
        <dbReference type="ARBA" id="ARBA00023075"/>
    </source>
</evidence>
<comment type="caution">
    <text evidence="14">The sequence shown here is derived from an EMBL/GenBank/DDBJ whole genome shotgun (WGS) entry which is preliminary data.</text>
</comment>
<evidence type="ECO:0000256" key="1">
    <source>
        <dbReference type="ARBA" id="ARBA00004141"/>
    </source>
</evidence>